<dbReference type="PROSITE" id="PS00557">
    <property type="entry name" value="FMN_HYDROXY_ACID_DH_1"/>
    <property type="match status" value="1"/>
</dbReference>
<dbReference type="PROSITE" id="PS50255">
    <property type="entry name" value="CYTOCHROME_B5_2"/>
    <property type="match status" value="1"/>
</dbReference>
<dbReference type="EMBL" id="CDHN01000003">
    <property type="protein sequence ID" value="CEJ90351.1"/>
    <property type="molecule type" value="Genomic_DNA"/>
</dbReference>
<dbReference type="InterPro" id="IPR018506">
    <property type="entry name" value="Cyt_B5_heme-BS"/>
</dbReference>
<dbReference type="InterPro" id="IPR000262">
    <property type="entry name" value="FMN-dep_DH"/>
</dbReference>
<accession>A0A0A1SZT7</accession>
<dbReference type="AlphaFoldDB" id="A0A0A1SZT7"/>
<dbReference type="OrthoDB" id="1925334at2759"/>
<evidence type="ECO:0000313" key="11">
    <source>
        <dbReference type="Proteomes" id="UP000039046"/>
    </source>
</evidence>
<dbReference type="InterPro" id="IPR036400">
    <property type="entry name" value="Cyt_B5-like_heme/steroid_sf"/>
</dbReference>
<dbReference type="InterPro" id="IPR037396">
    <property type="entry name" value="FMN_HAD"/>
</dbReference>
<evidence type="ECO:0000259" key="8">
    <source>
        <dbReference type="PROSITE" id="PS50255"/>
    </source>
</evidence>
<feature type="compositionally biased region" description="Polar residues" evidence="7">
    <location>
        <begin position="79"/>
        <end position="88"/>
    </location>
</feature>
<gene>
    <name evidence="10" type="ORF">VHEMI06142</name>
</gene>
<dbReference type="GO" id="GO:0046872">
    <property type="term" value="F:metal ion binding"/>
    <property type="evidence" value="ECO:0007669"/>
    <property type="project" value="UniProtKB-UniRule"/>
</dbReference>
<dbReference type="SUPFAM" id="SSF55856">
    <property type="entry name" value="Cytochrome b5-like heme/steroid binding domain"/>
    <property type="match status" value="1"/>
</dbReference>
<protein>
    <recommendedName>
        <fullName evidence="12">Cytochrome b2</fullName>
    </recommendedName>
</protein>
<dbReference type="GO" id="GO:0020037">
    <property type="term" value="F:heme binding"/>
    <property type="evidence" value="ECO:0007669"/>
    <property type="project" value="UniProtKB-UniRule"/>
</dbReference>
<evidence type="ECO:0000256" key="4">
    <source>
        <dbReference type="ARBA" id="ARBA00023002"/>
    </source>
</evidence>
<dbReference type="InterPro" id="IPR001199">
    <property type="entry name" value="Cyt_B5-like_heme/steroid-bd"/>
</dbReference>
<evidence type="ECO:0000259" key="9">
    <source>
        <dbReference type="PROSITE" id="PS51349"/>
    </source>
</evidence>
<feature type="domain" description="Cytochrome b5 heme-binding" evidence="8">
    <location>
        <begin position="1"/>
        <end position="48"/>
    </location>
</feature>
<dbReference type="SMART" id="SM01117">
    <property type="entry name" value="Cyt-b5"/>
    <property type="match status" value="1"/>
</dbReference>
<dbReference type="HOGENOM" id="CLU_020639_1_1_1"/>
<dbReference type="PANTHER" id="PTHR10578:SF104">
    <property type="entry name" value="CYTOCHROME B2, MITOCHONDRIAL-RELATED"/>
    <property type="match status" value="1"/>
</dbReference>
<proteinExistence type="inferred from homology"/>
<dbReference type="Gene3D" id="3.10.120.10">
    <property type="entry name" value="Cytochrome b5-like heme/steroid binding domain"/>
    <property type="match status" value="1"/>
</dbReference>
<dbReference type="SUPFAM" id="SSF51395">
    <property type="entry name" value="FMN-linked oxidoreductases"/>
    <property type="match status" value="1"/>
</dbReference>
<keyword evidence="2 6" id="KW-0349">Heme</keyword>
<evidence type="ECO:0000313" key="10">
    <source>
        <dbReference type="EMBL" id="CEJ90351.1"/>
    </source>
</evidence>
<keyword evidence="5 6" id="KW-0408">Iron</keyword>
<dbReference type="Pfam" id="PF01070">
    <property type="entry name" value="FMN_dh"/>
    <property type="match status" value="1"/>
</dbReference>
<comment type="cofactor">
    <cofactor evidence="1">
        <name>FMN</name>
        <dbReference type="ChEBI" id="CHEBI:58210"/>
    </cofactor>
</comment>
<dbReference type="InterPro" id="IPR008259">
    <property type="entry name" value="FMN_hydac_DH_AS"/>
</dbReference>
<organism evidence="10 11">
    <name type="scientific">[Torrubiella] hemipterigena</name>
    <dbReference type="NCBI Taxonomy" id="1531966"/>
    <lineage>
        <taxon>Eukaryota</taxon>
        <taxon>Fungi</taxon>
        <taxon>Dikarya</taxon>
        <taxon>Ascomycota</taxon>
        <taxon>Pezizomycotina</taxon>
        <taxon>Sordariomycetes</taxon>
        <taxon>Hypocreomycetidae</taxon>
        <taxon>Hypocreales</taxon>
        <taxon>Clavicipitaceae</taxon>
        <taxon>Clavicipitaceae incertae sedis</taxon>
        <taxon>'Torrubiella' clade</taxon>
    </lineage>
</organism>
<dbReference type="PROSITE" id="PS51349">
    <property type="entry name" value="FMN_HYDROXY_ACID_DH_2"/>
    <property type="match status" value="1"/>
</dbReference>
<feature type="domain" description="FMN hydroxy acid dehydrogenase" evidence="9">
    <location>
        <begin position="128"/>
        <end position="422"/>
    </location>
</feature>
<dbReference type="PROSITE" id="PS00191">
    <property type="entry name" value="CYTOCHROME_B5_1"/>
    <property type="match status" value="1"/>
</dbReference>
<comment type="similarity">
    <text evidence="6">Belongs to the cytochrome b5 family.</text>
</comment>
<evidence type="ECO:0000256" key="3">
    <source>
        <dbReference type="ARBA" id="ARBA00022723"/>
    </source>
</evidence>
<dbReference type="GO" id="GO:0016491">
    <property type="term" value="F:oxidoreductase activity"/>
    <property type="evidence" value="ECO:0007669"/>
    <property type="project" value="UniProtKB-KW"/>
</dbReference>
<dbReference type="InterPro" id="IPR013785">
    <property type="entry name" value="Aldolase_TIM"/>
</dbReference>
<keyword evidence="3 6" id="KW-0479">Metal-binding</keyword>
<keyword evidence="11" id="KW-1185">Reference proteome</keyword>
<evidence type="ECO:0008006" key="12">
    <source>
        <dbReference type="Google" id="ProtNLM"/>
    </source>
</evidence>
<evidence type="ECO:0000256" key="7">
    <source>
        <dbReference type="SAM" id="MobiDB-lite"/>
    </source>
</evidence>
<sequence length="437" mass="47808">MPDFKDVMQHNSKESCWIIIGGNAYDMTAFVDDHPGGSDAIMRTVQKNTRPSTCLAPSRTTLPKDKDLGPVSHLPESKTAASANTETQSSPIDILPLSACQSLEDLEAVDKARLSPHAAAYYNSAADLPVFIAPATMAKLGHEDGERCLARGAARMDIAQCVCIYSSVPVPDVMECFRTDPHRRDGALFFQLYVPKDKNGAKALIKRAKELGFKALVVTVDSPVIGKRDSDDRFKALRQHSSGQSSGNVVLPPLPGHGAQMLRGVHCSNFTWRGLVWIRRAWSDLPIVLKGIQTAEDAAEAMKHDVQGIYLSNHGGRQVDYAPIAVDTLIDIRLQCPEVLKKLDVYVYGGVMRGLDILKALCLGARRVGIGRGFLYALSAYGNNGVVSAINILSDELQTTMRLLGVTSLSQLSENYVDISEILSQRQHYLRRPILKL</sequence>
<evidence type="ECO:0000256" key="5">
    <source>
        <dbReference type="ARBA" id="ARBA00023004"/>
    </source>
</evidence>
<evidence type="ECO:0000256" key="2">
    <source>
        <dbReference type="ARBA" id="ARBA00022617"/>
    </source>
</evidence>
<dbReference type="Gene3D" id="3.20.20.70">
    <property type="entry name" value="Aldolase class I"/>
    <property type="match status" value="1"/>
</dbReference>
<evidence type="ECO:0000256" key="1">
    <source>
        <dbReference type="ARBA" id="ARBA00001917"/>
    </source>
</evidence>
<evidence type="ECO:0000256" key="6">
    <source>
        <dbReference type="RuleBase" id="RU362121"/>
    </source>
</evidence>
<keyword evidence="4" id="KW-0560">Oxidoreductase</keyword>
<dbReference type="Proteomes" id="UP000039046">
    <property type="component" value="Unassembled WGS sequence"/>
</dbReference>
<dbReference type="PANTHER" id="PTHR10578">
    <property type="entry name" value="S -2-HYDROXY-ACID OXIDASE-RELATED"/>
    <property type="match status" value="1"/>
</dbReference>
<dbReference type="Pfam" id="PF00173">
    <property type="entry name" value="Cyt-b5"/>
    <property type="match status" value="1"/>
</dbReference>
<feature type="region of interest" description="Disordered" evidence="7">
    <location>
        <begin position="47"/>
        <end position="88"/>
    </location>
</feature>
<name>A0A0A1SZT7_9HYPO</name>
<reference evidence="10 11" key="1">
    <citation type="journal article" date="2015" name="Genome Announc.">
        <title>Draft Genome Sequence and Gene Annotation of the Entomopathogenic Fungus Verticillium hemipterigenum.</title>
        <authorList>
            <person name="Horn F."/>
            <person name="Habel A."/>
            <person name="Scharf D.H."/>
            <person name="Dworschak J."/>
            <person name="Brakhage A.A."/>
            <person name="Guthke R."/>
            <person name="Hertweck C."/>
            <person name="Linde J."/>
        </authorList>
    </citation>
    <scope>NUCLEOTIDE SEQUENCE [LARGE SCALE GENOMIC DNA]</scope>
</reference>
<dbReference type="STRING" id="1531966.A0A0A1SZT7"/>